<dbReference type="AlphaFoldDB" id="A0A9N9IBW7"/>
<keyword evidence="3" id="KW-1185">Reference proteome</keyword>
<dbReference type="Pfam" id="PF18759">
    <property type="entry name" value="Plavaka"/>
    <property type="match status" value="1"/>
</dbReference>
<evidence type="ECO:0000256" key="1">
    <source>
        <dbReference type="SAM" id="MobiDB-lite"/>
    </source>
</evidence>
<reference evidence="2" key="1">
    <citation type="submission" date="2021-06" db="EMBL/GenBank/DDBJ databases">
        <authorList>
            <person name="Kallberg Y."/>
            <person name="Tangrot J."/>
            <person name="Rosling A."/>
        </authorList>
    </citation>
    <scope>NUCLEOTIDE SEQUENCE</scope>
    <source>
        <strain evidence="2">87-6 pot B 2015</strain>
    </source>
</reference>
<evidence type="ECO:0000313" key="2">
    <source>
        <dbReference type="EMBL" id="CAG8729580.1"/>
    </source>
</evidence>
<dbReference type="InterPro" id="IPR041078">
    <property type="entry name" value="Plavaka"/>
</dbReference>
<protein>
    <submittedName>
        <fullName evidence="2">12559_t:CDS:1</fullName>
    </submittedName>
</protein>
<feature type="non-terminal residue" evidence="2">
    <location>
        <position position="1"/>
    </location>
</feature>
<proteinExistence type="predicted"/>
<organism evidence="2 3">
    <name type="scientific">Funneliformis mosseae</name>
    <name type="common">Endomycorrhizal fungus</name>
    <name type="synonym">Glomus mosseae</name>
    <dbReference type="NCBI Taxonomy" id="27381"/>
    <lineage>
        <taxon>Eukaryota</taxon>
        <taxon>Fungi</taxon>
        <taxon>Fungi incertae sedis</taxon>
        <taxon>Mucoromycota</taxon>
        <taxon>Glomeromycotina</taxon>
        <taxon>Glomeromycetes</taxon>
        <taxon>Glomerales</taxon>
        <taxon>Glomeraceae</taxon>
        <taxon>Funneliformis</taxon>
    </lineage>
</organism>
<accession>A0A9N9IBW7</accession>
<feature type="compositionally biased region" description="Polar residues" evidence="1">
    <location>
        <begin position="1"/>
        <end position="21"/>
    </location>
</feature>
<dbReference type="EMBL" id="CAJVPP010016427">
    <property type="protein sequence ID" value="CAG8729580.1"/>
    <property type="molecule type" value="Genomic_DNA"/>
</dbReference>
<evidence type="ECO:0000313" key="3">
    <source>
        <dbReference type="Proteomes" id="UP000789375"/>
    </source>
</evidence>
<name>A0A9N9IBW7_FUNMO</name>
<feature type="non-terminal residue" evidence="2">
    <location>
        <position position="226"/>
    </location>
</feature>
<gene>
    <name evidence="2" type="ORF">FMOSSE_LOCUS15578</name>
</gene>
<comment type="caution">
    <text evidence="2">The sequence shown here is derived from an EMBL/GenBank/DDBJ whole genome shotgun (WGS) entry which is preliminary data.</text>
</comment>
<feature type="region of interest" description="Disordered" evidence="1">
    <location>
        <begin position="1"/>
        <end position="26"/>
    </location>
</feature>
<sequence length="226" mass="25503">RTFSSRSGYSQHINVCNPSSSDESDDVSIMDINDVSLESEEIFNSINSIEMHYESLHEDLPPPVEELSLLSDHSGNSENFISEDSIINQDILEEVESEIDGERIYSEQNTGMWWKNTEECLPTGAKLLSLILYSDATNVDTLGKSQLHPIYVTIGNIKNWRRNKPDAKQLLGYLPILSASDNSDKKSDKFKRAVREAFHNSLKVLLDPILTLNNNGVDLTIHDETF</sequence>
<dbReference type="Proteomes" id="UP000789375">
    <property type="component" value="Unassembled WGS sequence"/>
</dbReference>